<name>A0A858PY56_9RICK</name>
<protein>
    <submittedName>
        <fullName evidence="1">Uncharacterized protein</fullName>
    </submittedName>
</protein>
<dbReference type="AlphaFoldDB" id="A0A858PY56"/>
<dbReference type="Proteomes" id="UP000500930">
    <property type="component" value="Chromosome"/>
</dbReference>
<dbReference type="KEGG" id="aplt:ANPL_02060"/>
<evidence type="ECO:0000313" key="2">
    <source>
        <dbReference type="Proteomes" id="UP000500930"/>
    </source>
</evidence>
<reference evidence="1 2" key="1">
    <citation type="journal article" date="2020" name="Pathogens">
        <title>First Whole Genome Sequence of Anaplasma platys, an Obligate Intracellular Rickettsial Pathogen of Dogs.</title>
        <authorList>
            <person name="Llanes A."/>
            <person name="Rajeev S."/>
        </authorList>
    </citation>
    <scope>NUCLEOTIDE SEQUENCE [LARGE SCALE GENOMIC DNA]</scope>
    <source>
        <strain evidence="1 2">S3</strain>
    </source>
</reference>
<organism evidence="1 2">
    <name type="scientific">Anaplasma platys</name>
    <dbReference type="NCBI Taxonomy" id="949"/>
    <lineage>
        <taxon>Bacteria</taxon>
        <taxon>Pseudomonadati</taxon>
        <taxon>Pseudomonadota</taxon>
        <taxon>Alphaproteobacteria</taxon>
        <taxon>Rickettsiales</taxon>
        <taxon>Anaplasmataceae</taxon>
        <taxon>Anaplasma</taxon>
    </lineage>
</organism>
<gene>
    <name evidence="1" type="ORF">ANPL_02060</name>
</gene>
<accession>A0A858PY56</accession>
<dbReference type="EMBL" id="CP046391">
    <property type="protein sequence ID" value="QJC27497.1"/>
    <property type="molecule type" value="Genomic_DNA"/>
</dbReference>
<sequence length="69" mass="7635">MITTIVNFVSEQFPSGVVLVSMKGKCVIIGALIKHNYDHISTSSPLHNRHFSMLAAILCLQLSYLVPLH</sequence>
<proteinExistence type="predicted"/>
<evidence type="ECO:0000313" key="1">
    <source>
        <dbReference type="EMBL" id="QJC27497.1"/>
    </source>
</evidence>
<keyword evidence="2" id="KW-1185">Reference proteome</keyword>